<proteinExistence type="predicted"/>
<keyword evidence="7" id="KW-1185">Reference proteome</keyword>
<evidence type="ECO:0000259" key="4">
    <source>
        <dbReference type="Pfam" id="PF00891"/>
    </source>
</evidence>
<dbReference type="Proteomes" id="UP001501666">
    <property type="component" value="Unassembled WGS sequence"/>
</dbReference>
<dbReference type="PIRSF" id="PIRSF005739">
    <property type="entry name" value="O-mtase"/>
    <property type="match status" value="1"/>
</dbReference>
<evidence type="ECO:0000256" key="3">
    <source>
        <dbReference type="ARBA" id="ARBA00022691"/>
    </source>
</evidence>
<dbReference type="PANTHER" id="PTHR43712">
    <property type="entry name" value="PUTATIVE (AFU_ORTHOLOGUE AFUA_4G14580)-RELATED"/>
    <property type="match status" value="1"/>
</dbReference>
<keyword evidence="1 6" id="KW-0489">Methyltransferase</keyword>
<dbReference type="InterPro" id="IPR012967">
    <property type="entry name" value="COMT_dimerisation"/>
</dbReference>
<organism evidence="6 7">
    <name type="scientific">Nonomuraea recticatena</name>
    <dbReference type="NCBI Taxonomy" id="46178"/>
    <lineage>
        <taxon>Bacteria</taxon>
        <taxon>Bacillati</taxon>
        <taxon>Actinomycetota</taxon>
        <taxon>Actinomycetes</taxon>
        <taxon>Streptosporangiales</taxon>
        <taxon>Streptosporangiaceae</taxon>
        <taxon>Nonomuraea</taxon>
    </lineage>
</organism>
<comment type="caution">
    <text evidence="6">The sequence shown here is derived from an EMBL/GenBank/DDBJ whole genome shotgun (WGS) entry which is preliminary data.</text>
</comment>
<feature type="domain" description="O-methyltransferase C-terminal" evidence="4">
    <location>
        <begin position="116"/>
        <end position="310"/>
    </location>
</feature>
<accession>A0ABP6FS34</accession>
<dbReference type="SUPFAM" id="SSF53335">
    <property type="entry name" value="S-adenosyl-L-methionine-dependent methyltransferases"/>
    <property type="match status" value="1"/>
</dbReference>
<evidence type="ECO:0000256" key="2">
    <source>
        <dbReference type="ARBA" id="ARBA00022679"/>
    </source>
</evidence>
<keyword evidence="2" id="KW-0808">Transferase</keyword>
<dbReference type="InterPro" id="IPR036388">
    <property type="entry name" value="WH-like_DNA-bd_sf"/>
</dbReference>
<sequence length="344" mass="36834">MPEHEDGYRELRHAIMGYIVSQAVFAVTEAGVPDLLAHGPAEAGDLARRSGTDAGALVRFLRVLVAEGLFTEGPRGTFALTATGAYLRADRPGSLRHLVTLMAGEAYRAWGLAGHSLRTGKPAFDELFGQPMFAWLRAHPAESAAFDAAQAGLVTVRMRPLVERDWSGARTVVDVGGGNGELLRTLLAGNPHLHGVLFDLPHVVREADVPAERCAVVGGDFFTGVPEGGDVYVLAQILHDWDDHAAVRILREVAAAMPPHGTLLVVEQVIPEDDARHPEKLLDLHMLVLLGGRERAAGEWRQLFAAGGFELTAIERGTRSTLLAAKVRRPGGTVSGRQDNGAGN</sequence>
<evidence type="ECO:0000313" key="6">
    <source>
        <dbReference type="EMBL" id="GAA2697516.1"/>
    </source>
</evidence>
<dbReference type="GO" id="GO:0008168">
    <property type="term" value="F:methyltransferase activity"/>
    <property type="evidence" value="ECO:0007669"/>
    <property type="project" value="UniProtKB-KW"/>
</dbReference>
<evidence type="ECO:0000256" key="1">
    <source>
        <dbReference type="ARBA" id="ARBA00022603"/>
    </source>
</evidence>
<dbReference type="PANTHER" id="PTHR43712:SF2">
    <property type="entry name" value="O-METHYLTRANSFERASE CICE"/>
    <property type="match status" value="1"/>
</dbReference>
<dbReference type="InterPro" id="IPR001077">
    <property type="entry name" value="COMT_C"/>
</dbReference>
<name>A0ABP6FS34_9ACTN</name>
<dbReference type="Pfam" id="PF00891">
    <property type="entry name" value="Methyltransf_2"/>
    <property type="match status" value="1"/>
</dbReference>
<protein>
    <submittedName>
        <fullName evidence="6">Methyltransferase</fullName>
    </submittedName>
</protein>
<evidence type="ECO:0000313" key="7">
    <source>
        <dbReference type="Proteomes" id="UP001501666"/>
    </source>
</evidence>
<dbReference type="Gene3D" id="1.10.10.10">
    <property type="entry name" value="Winged helix-like DNA-binding domain superfamily/Winged helix DNA-binding domain"/>
    <property type="match status" value="1"/>
</dbReference>
<dbReference type="RefSeq" id="WP_346156450.1">
    <property type="nucleotide sequence ID" value="NZ_BAAATE010000047.1"/>
</dbReference>
<dbReference type="InterPro" id="IPR036390">
    <property type="entry name" value="WH_DNA-bd_sf"/>
</dbReference>
<gene>
    <name evidence="6" type="ORF">GCM10010412_092450</name>
</gene>
<dbReference type="GO" id="GO:0032259">
    <property type="term" value="P:methylation"/>
    <property type="evidence" value="ECO:0007669"/>
    <property type="project" value="UniProtKB-KW"/>
</dbReference>
<dbReference type="Gene3D" id="3.40.50.150">
    <property type="entry name" value="Vaccinia Virus protein VP39"/>
    <property type="match status" value="1"/>
</dbReference>
<dbReference type="InterPro" id="IPR016461">
    <property type="entry name" value="COMT-like"/>
</dbReference>
<reference evidence="7" key="1">
    <citation type="journal article" date="2019" name="Int. J. Syst. Evol. Microbiol.">
        <title>The Global Catalogue of Microorganisms (GCM) 10K type strain sequencing project: providing services to taxonomists for standard genome sequencing and annotation.</title>
        <authorList>
            <consortium name="The Broad Institute Genomics Platform"/>
            <consortium name="The Broad Institute Genome Sequencing Center for Infectious Disease"/>
            <person name="Wu L."/>
            <person name="Ma J."/>
        </authorList>
    </citation>
    <scope>NUCLEOTIDE SEQUENCE [LARGE SCALE GENOMIC DNA]</scope>
    <source>
        <strain evidence="7">JCM 6835</strain>
    </source>
</reference>
<evidence type="ECO:0000259" key="5">
    <source>
        <dbReference type="Pfam" id="PF08100"/>
    </source>
</evidence>
<dbReference type="CDD" id="cd02440">
    <property type="entry name" value="AdoMet_MTases"/>
    <property type="match status" value="1"/>
</dbReference>
<dbReference type="EMBL" id="BAAATE010000047">
    <property type="protein sequence ID" value="GAA2697516.1"/>
    <property type="molecule type" value="Genomic_DNA"/>
</dbReference>
<feature type="domain" description="O-methyltransferase dimerisation" evidence="5">
    <location>
        <begin position="15"/>
        <end position="87"/>
    </location>
</feature>
<dbReference type="InterPro" id="IPR029063">
    <property type="entry name" value="SAM-dependent_MTases_sf"/>
</dbReference>
<dbReference type="SUPFAM" id="SSF46785">
    <property type="entry name" value="Winged helix' DNA-binding domain"/>
    <property type="match status" value="1"/>
</dbReference>
<dbReference type="Pfam" id="PF08100">
    <property type="entry name" value="Dimerisation"/>
    <property type="match status" value="1"/>
</dbReference>
<dbReference type="Gene3D" id="1.10.287.1350">
    <property type="match status" value="1"/>
</dbReference>
<dbReference type="PROSITE" id="PS51683">
    <property type="entry name" value="SAM_OMT_II"/>
    <property type="match status" value="1"/>
</dbReference>
<keyword evidence="3" id="KW-0949">S-adenosyl-L-methionine</keyword>